<dbReference type="PANTHER" id="PTHR25465">
    <property type="entry name" value="B-BOX DOMAIN CONTAINING"/>
    <property type="match status" value="1"/>
</dbReference>
<reference evidence="9 10" key="1">
    <citation type="submission" date="2020-10" db="EMBL/GenBank/DDBJ databases">
        <title>Pygocentrus nattereri (red-bellied piranha) genome, fPygNat1, primary haplotype.</title>
        <authorList>
            <person name="Myers G."/>
            <person name="Meyer A."/>
            <person name="Karagic N."/>
            <person name="Pippel M."/>
            <person name="Winkler S."/>
            <person name="Tracey A."/>
            <person name="Wood J."/>
            <person name="Formenti G."/>
            <person name="Howe K."/>
            <person name="Fedrigo O."/>
            <person name="Jarvis E.D."/>
        </authorList>
    </citation>
    <scope>NUCLEOTIDE SEQUENCE [LARGE SCALE GENOMIC DNA]</scope>
</reference>
<keyword evidence="2 4" id="KW-0863">Zinc-finger</keyword>
<dbReference type="InterPro" id="IPR003879">
    <property type="entry name" value="Butyrophylin_SPRY"/>
</dbReference>
<dbReference type="Pfam" id="PF00643">
    <property type="entry name" value="zf-B_box"/>
    <property type="match status" value="1"/>
</dbReference>
<dbReference type="PANTHER" id="PTHR25465:SF10">
    <property type="entry name" value="TRIPARTITE MOTIF-CONTAINING PROTEIN 16-RELATED"/>
    <property type="match status" value="1"/>
</dbReference>
<feature type="region of interest" description="Disordered" evidence="6">
    <location>
        <begin position="1"/>
        <end position="58"/>
    </location>
</feature>
<keyword evidence="3" id="KW-0862">Zinc</keyword>
<keyword evidence="5" id="KW-0175">Coiled coil</keyword>
<dbReference type="InterPro" id="IPR000315">
    <property type="entry name" value="Znf_B-box"/>
</dbReference>
<proteinExistence type="predicted"/>
<keyword evidence="1" id="KW-0479">Metal-binding</keyword>
<reference evidence="9" key="2">
    <citation type="submission" date="2025-08" db="UniProtKB">
        <authorList>
            <consortium name="Ensembl"/>
        </authorList>
    </citation>
    <scope>IDENTIFICATION</scope>
</reference>
<dbReference type="SUPFAM" id="SSF57845">
    <property type="entry name" value="B-box zinc-binding domain"/>
    <property type="match status" value="1"/>
</dbReference>
<dbReference type="InterPro" id="IPR058030">
    <property type="entry name" value="TRIM8/14/16/25/29/45/65_CC"/>
</dbReference>
<dbReference type="GeneTree" id="ENSGT00940000161116"/>
<dbReference type="Gene3D" id="4.10.830.40">
    <property type="match status" value="1"/>
</dbReference>
<feature type="domain" description="B30.2/SPRY" evidence="8">
    <location>
        <begin position="338"/>
        <end position="532"/>
    </location>
</feature>
<evidence type="ECO:0000313" key="10">
    <source>
        <dbReference type="Proteomes" id="UP001501920"/>
    </source>
</evidence>
<evidence type="ECO:0000256" key="3">
    <source>
        <dbReference type="ARBA" id="ARBA00022833"/>
    </source>
</evidence>
<feature type="compositionally biased region" description="Basic and acidic residues" evidence="6">
    <location>
        <begin position="17"/>
        <end position="34"/>
    </location>
</feature>
<evidence type="ECO:0000259" key="8">
    <source>
        <dbReference type="PROSITE" id="PS50188"/>
    </source>
</evidence>
<gene>
    <name evidence="9" type="primary">TRIM16</name>
</gene>
<dbReference type="InterPro" id="IPR003877">
    <property type="entry name" value="SPRY_dom"/>
</dbReference>
<dbReference type="Pfam" id="PF13765">
    <property type="entry name" value="PRY"/>
    <property type="match status" value="1"/>
</dbReference>
<dbReference type="InterPro" id="IPR001870">
    <property type="entry name" value="B30.2/SPRY"/>
</dbReference>
<feature type="domain" description="B box-type" evidence="7">
    <location>
        <begin position="106"/>
        <end position="146"/>
    </location>
</feature>
<evidence type="ECO:0000256" key="1">
    <source>
        <dbReference type="ARBA" id="ARBA00022723"/>
    </source>
</evidence>
<evidence type="ECO:0000256" key="5">
    <source>
        <dbReference type="SAM" id="Coils"/>
    </source>
</evidence>
<feature type="coiled-coil region" evidence="5">
    <location>
        <begin position="168"/>
        <end position="256"/>
    </location>
</feature>
<dbReference type="OrthoDB" id="6270329at2759"/>
<dbReference type="InterPro" id="IPR006574">
    <property type="entry name" value="PRY"/>
</dbReference>
<reference evidence="9" key="3">
    <citation type="submission" date="2025-09" db="UniProtKB">
        <authorList>
            <consortium name="Ensembl"/>
        </authorList>
    </citation>
    <scope>IDENTIFICATION</scope>
</reference>
<dbReference type="Pfam" id="PF25600">
    <property type="entry name" value="TRIM_CC"/>
    <property type="match status" value="1"/>
</dbReference>
<evidence type="ECO:0000256" key="4">
    <source>
        <dbReference type="PROSITE-ProRule" id="PRU00024"/>
    </source>
</evidence>
<evidence type="ECO:0000256" key="6">
    <source>
        <dbReference type="SAM" id="MobiDB-lite"/>
    </source>
</evidence>
<dbReference type="SMART" id="SM00336">
    <property type="entry name" value="BBOX"/>
    <property type="match status" value="2"/>
</dbReference>
<dbReference type="SUPFAM" id="SSF49899">
    <property type="entry name" value="Concanavalin A-like lectins/glucanases"/>
    <property type="match status" value="1"/>
</dbReference>
<dbReference type="Gene3D" id="2.60.120.920">
    <property type="match status" value="1"/>
</dbReference>
<sequence length="532" mass="60282">MSAEEAMSDSTQPAMKNKQEESQAAEREEEKTLDNDNEPVDTDGNIQSSIEPKPQEVTCDSCMETPRKASKSCLICLVSYCEEHLRPHLENSKFQSHRLVEPQLDMELRTCQHHHLGLELYCLTDSCCICSSCESEEHQGHSITPIGEARKHIEGEIQQKQKEILKTLSAAEQAITKLQSNSESIESSVAGVHAVIEQQFSALQAAVEDAQKNTLEILEGEHKQALNQAESIQSHLEQRIGELKKTMAQVERLTRNKNDVDFLQEHRDWRKGLVDVCLPGVYISLIDQLATFNHVVNESTQKLCELVLSTYSVQLKELCKSEKLGIKTMVQPSSPTTQQASSPEPVTRDDFLKFAINLSFNPDSTHKFLRLTEDNRKASNTTPWQHNYPDTSDRFEHWRQVMTSESLYLGRHYFEVELTGEGAYVGLTYKSIDRKGQESSSCITGNDFSWCFGRESHGYSAWHSDVETPLEVGEFPRTGFYVDYKKGLLAFYGVGETMNLLHTYTTNFLEPLYPVFWLSKKDNAVVLVKPGD</sequence>
<dbReference type="Gene3D" id="3.30.160.60">
    <property type="entry name" value="Classic Zinc Finger"/>
    <property type="match status" value="1"/>
</dbReference>
<dbReference type="SMART" id="SM00589">
    <property type="entry name" value="PRY"/>
    <property type="match status" value="1"/>
</dbReference>
<protein>
    <recommendedName>
        <fullName evidence="11">B30.2/SPRY domain-containing protein</fullName>
    </recommendedName>
</protein>
<dbReference type="PROSITE" id="PS50188">
    <property type="entry name" value="B302_SPRY"/>
    <property type="match status" value="1"/>
</dbReference>
<dbReference type="InterPro" id="IPR013320">
    <property type="entry name" value="ConA-like_dom_sf"/>
</dbReference>
<organism evidence="9 10">
    <name type="scientific">Pygocentrus nattereri</name>
    <name type="common">Red-bellied piranha</name>
    <dbReference type="NCBI Taxonomy" id="42514"/>
    <lineage>
        <taxon>Eukaryota</taxon>
        <taxon>Metazoa</taxon>
        <taxon>Chordata</taxon>
        <taxon>Craniata</taxon>
        <taxon>Vertebrata</taxon>
        <taxon>Euteleostomi</taxon>
        <taxon>Actinopterygii</taxon>
        <taxon>Neopterygii</taxon>
        <taxon>Teleostei</taxon>
        <taxon>Ostariophysi</taxon>
        <taxon>Characiformes</taxon>
        <taxon>Characoidei</taxon>
        <taxon>Pygocentrus</taxon>
    </lineage>
</organism>
<dbReference type="InterPro" id="IPR043136">
    <property type="entry name" value="B30.2/SPRY_sf"/>
</dbReference>
<dbReference type="PROSITE" id="PS50119">
    <property type="entry name" value="ZF_BBOX"/>
    <property type="match status" value="1"/>
</dbReference>
<dbReference type="SMART" id="SM00449">
    <property type="entry name" value="SPRY"/>
    <property type="match status" value="1"/>
</dbReference>
<dbReference type="InterPro" id="IPR051051">
    <property type="entry name" value="E3_ubiq-ligase_TRIM/RNF"/>
</dbReference>
<keyword evidence="10" id="KW-1185">Reference proteome</keyword>
<dbReference type="GO" id="GO:0008270">
    <property type="term" value="F:zinc ion binding"/>
    <property type="evidence" value="ECO:0007669"/>
    <property type="project" value="UniProtKB-KW"/>
</dbReference>
<evidence type="ECO:0000313" key="9">
    <source>
        <dbReference type="Ensembl" id="ENSPNAP00000022401.1"/>
    </source>
</evidence>
<dbReference type="OMA" id="ENTQPQN"/>
<dbReference type="Pfam" id="PF00622">
    <property type="entry name" value="SPRY"/>
    <property type="match status" value="1"/>
</dbReference>
<dbReference type="Proteomes" id="UP001501920">
    <property type="component" value="Chromosome 14"/>
</dbReference>
<dbReference type="STRING" id="42514.ENSPNAP00000022401"/>
<accession>A0A3B4DH31</accession>
<evidence type="ECO:0008006" key="11">
    <source>
        <dbReference type="Google" id="ProtNLM"/>
    </source>
</evidence>
<dbReference type="PRINTS" id="PR01407">
    <property type="entry name" value="BUTYPHLNCDUF"/>
</dbReference>
<evidence type="ECO:0000259" key="7">
    <source>
        <dbReference type="PROSITE" id="PS50119"/>
    </source>
</evidence>
<dbReference type="Ensembl" id="ENSPNAT00000034567.2">
    <property type="protein sequence ID" value="ENSPNAP00000022401.1"/>
    <property type="gene ID" value="ENSPNAG00000029769.2"/>
</dbReference>
<evidence type="ECO:0000256" key="2">
    <source>
        <dbReference type="ARBA" id="ARBA00022771"/>
    </source>
</evidence>
<dbReference type="GO" id="GO:0005737">
    <property type="term" value="C:cytoplasm"/>
    <property type="evidence" value="ECO:0007669"/>
    <property type="project" value="UniProtKB-ARBA"/>
</dbReference>
<name>A0A3B4DH31_PYGNA</name>
<dbReference type="AlphaFoldDB" id="A0A3B4DH31"/>